<organism evidence="2 3">
    <name type="scientific">Snodgrassella alvi</name>
    <dbReference type="NCBI Taxonomy" id="1196083"/>
    <lineage>
        <taxon>Bacteria</taxon>
        <taxon>Pseudomonadati</taxon>
        <taxon>Pseudomonadota</taxon>
        <taxon>Betaproteobacteria</taxon>
        <taxon>Neisseriales</taxon>
        <taxon>Neisseriaceae</taxon>
        <taxon>Snodgrassella</taxon>
    </lineage>
</organism>
<reference evidence="2 3" key="1">
    <citation type="journal article" date="2017" name="MBio">
        <title>Type VI secretion-mediated competition in the bee gut microbiome.</title>
        <authorList>
            <person name="Steele M.I."/>
            <person name="Kwong W.K."/>
            <person name="Powell J.E."/>
            <person name="Whiteley M."/>
            <person name="Moran N.A."/>
        </authorList>
    </citation>
    <scope>NUCLEOTIDE SEQUENCE [LARGE SCALE GENOMIC DNA]</scope>
    <source>
        <strain evidence="2 3">App2-2</strain>
    </source>
</reference>
<gene>
    <name evidence="2" type="ORF">BGI32_08940</name>
</gene>
<sequence length="108" mass="13021">MKIIEGINGLLTIYKDRPELWYFLFTNIKIGNKKKDIREGTFYLPETDDDDEEMGELCDKYPDKYRDWLEYQTFLDIIDNKLDHHPNATKEDLLDAIIYYLENDDFLD</sequence>
<protein>
    <recommendedName>
        <fullName evidence="1">DUF7716 domain-containing protein</fullName>
    </recommendedName>
</protein>
<evidence type="ECO:0000313" key="2">
    <source>
        <dbReference type="EMBL" id="PIT13664.1"/>
    </source>
</evidence>
<dbReference type="RefSeq" id="WP_100113960.1">
    <property type="nucleotide sequence ID" value="NZ_MDVB01000096.1"/>
</dbReference>
<name>A0A2N9WSD0_9NEIS</name>
<comment type="caution">
    <text evidence="2">The sequence shown here is derived from an EMBL/GenBank/DDBJ whole genome shotgun (WGS) entry which is preliminary data.</text>
</comment>
<proteinExistence type="predicted"/>
<evidence type="ECO:0000259" key="1">
    <source>
        <dbReference type="Pfam" id="PF24832"/>
    </source>
</evidence>
<accession>A0A2N9WSD0</accession>
<dbReference type="InterPro" id="IPR056133">
    <property type="entry name" value="DUF7716"/>
</dbReference>
<evidence type="ECO:0000313" key="3">
    <source>
        <dbReference type="Proteomes" id="UP000231293"/>
    </source>
</evidence>
<dbReference type="Pfam" id="PF24832">
    <property type="entry name" value="DUF7716"/>
    <property type="match status" value="1"/>
</dbReference>
<dbReference type="EMBL" id="MDVB01000096">
    <property type="protein sequence ID" value="PIT13664.1"/>
    <property type="molecule type" value="Genomic_DNA"/>
</dbReference>
<dbReference type="AlphaFoldDB" id="A0A2N9WSD0"/>
<feature type="domain" description="DUF7716" evidence="1">
    <location>
        <begin position="45"/>
        <end position="107"/>
    </location>
</feature>
<dbReference type="Proteomes" id="UP000231293">
    <property type="component" value="Unassembled WGS sequence"/>
</dbReference>